<evidence type="ECO:0000259" key="12">
    <source>
        <dbReference type="PROSITE" id="PS50885"/>
    </source>
</evidence>
<evidence type="ECO:0000256" key="9">
    <source>
        <dbReference type="ARBA" id="ARBA00023012"/>
    </source>
</evidence>
<comment type="caution">
    <text evidence="13">The sequence shown here is derived from an EMBL/GenBank/DDBJ whole genome shotgun (WGS) entry which is preliminary data.</text>
</comment>
<gene>
    <name evidence="13" type="ORF">ACFPQB_15560</name>
</gene>
<feature type="domain" description="HAMP" evidence="12">
    <location>
        <begin position="151"/>
        <end position="203"/>
    </location>
</feature>
<comment type="subcellular location">
    <subcellularLocation>
        <location evidence="2">Cell membrane</location>
    </subcellularLocation>
</comment>
<dbReference type="InterPro" id="IPR050428">
    <property type="entry name" value="TCS_sensor_his_kinase"/>
</dbReference>
<dbReference type="CDD" id="cd00082">
    <property type="entry name" value="HisKA"/>
    <property type="match status" value="1"/>
</dbReference>
<dbReference type="RefSeq" id="WP_136436854.1">
    <property type="nucleotide sequence ID" value="NZ_JBHSNS010000008.1"/>
</dbReference>
<keyword evidence="8 10" id="KW-1133">Transmembrane helix</keyword>
<dbReference type="Proteomes" id="UP001596072">
    <property type="component" value="Unassembled WGS sequence"/>
</dbReference>
<keyword evidence="5" id="KW-0808">Transferase</keyword>
<dbReference type="GO" id="GO:0016301">
    <property type="term" value="F:kinase activity"/>
    <property type="evidence" value="ECO:0007669"/>
    <property type="project" value="UniProtKB-KW"/>
</dbReference>
<keyword evidence="10" id="KW-0472">Membrane</keyword>
<feature type="domain" description="Histidine kinase" evidence="11">
    <location>
        <begin position="211"/>
        <end position="415"/>
    </location>
</feature>
<evidence type="ECO:0000313" key="14">
    <source>
        <dbReference type="Proteomes" id="UP001596072"/>
    </source>
</evidence>
<feature type="transmembrane region" description="Helical" evidence="10">
    <location>
        <begin position="127"/>
        <end position="150"/>
    </location>
</feature>
<dbReference type="PANTHER" id="PTHR45436:SF5">
    <property type="entry name" value="SENSOR HISTIDINE KINASE TRCS"/>
    <property type="match status" value="1"/>
</dbReference>
<sequence>MRERLVIAFVGLTIAVIVIFGIPRAYFLADLVREREQSTLDGTATTLAALVRERERAGGDVDVPLLEHGLVGADHVEYVPADGPGLAVGNAVSDPSDSLVEERTLGDGSVLTLRVAGDTVARDVQEAITPLVLLGLALAAGSAVLGFGLARRLSRPFRDLARFSRDLGHGRFDIAVPSYSVPEAEAIGVSLRGAAAQLDQLVRHEREFAVNASHQLRTPITALRLGLEDLSLWPETDPKVQAELERVLGELDRLSAAIDELLDLSRGRRLGEHRDVDLSALVAATALRWQKQVEDSGRRLVVQSNGKVPARLAPGPVEQVLDVLIDNARVHGRGTITVQTRHAGTHLEVAVMDEGEPTLRSEVFQRGVTTRRVDGDAHGIGLAVASELSELSGGHLSLDASAPTTRFVLWLPVRQGEVIG</sequence>
<keyword evidence="14" id="KW-1185">Reference proteome</keyword>
<protein>
    <recommendedName>
        <fullName evidence="3">histidine kinase</fullName>
        <ecNumber evidence="3">2.7.13.3</ecNumber>
    </recommendedName>
</protein>
<evidence type="ECO:0000256" key="1">
    <source>
        <dbReference type="ARBA" id="ARBA00000085"/>
    </source>
</evidence>
<proteinExistence type="predicted"/>
<evidence type="ECO:0000256" key="10">
    <source>
        <dbReference type="SAM" id="Phobius"/>
    </source>
</evidence>
<dbReference type="PROSITE" id="PS50109">
    <property type="entry name" value="HIS_KIN"/>
    <property type="match status" value="1"/>
</dbReference>
<evidence type="ECO:0000256" key="5">
    <source>
        <dbReference type="ARBA" id="ARBA00022679"/>
    </source>
</evidence>
<dbReference type="InterPro" id="IPR036890">
    <property type="entry name" value="HATPase_C_sf"/>
</dbReference>
<evidence type="ECO:0000259" key="11">
    <source>
        <dbReference type="PROSITE" id="PS50109"/>
    </source>
</evidence>
<feature type="transmembrane region" description="Helical" evidence="10">
    <location>
        <begin position="5"/>
        <end position="27"/>
    </location>
</feature>
<dbReference type="SMART" id="SM00304">
    <property type="entry name" value="HAMP"/>
    <property type="match status" value="2"/>
</dbReference>
<accession>A0ABW0ZH67</accession>
<dbReference type="Pfam" id="PF00512">
    <property type="entry name" value="HisKA"/>
    <property type="match status" value="1"/>
</dbReference>
<dbReference type="SUPFAM" id="SSF55874">
    <property type="entry name" value="ATPase domain of HSP90 chaperone/DNA topoisomerase II/histidine kinase"/>
    <property type="match status" value="1"/>
</dbReference>
<dbReference type="Gene3D" id="1.10.287.130">
    <property type="match status" value="1"/>
</dbReference>
<reference evidence="14" key="1">
    <citation type="journal article" date="2019" name="Int. J. Syst. Evol. Microbiol.">
        <title>The Global Catalogue of Microorganisms (GCM) 10K type strain sequencing project: providing services to taxonomists for standard genome sequencing and annotation.</title>
        <authorList>
            <consortium name="The Broad Institute Genomics Platform"/>
            <consortium name="The Broad Institute Genome Sequencing Center for Infectious Disease"/>
            <person name="Wu L."/>
            <person name="Ma J."/>
        </authorList>
    </citation>
    <scope>NUCLEOTIDE SEQUENCE [LARGE SCALE GENOMIC DNA]</scope>
    <source>
        <strain evidence="14">YIM 94188</strain>
    </source>
</reference>
<dbReference type="InterPro" id="IPR003594">
    <property type="entry name" value="HATPase_dom"/>
</dbReference>
<keyword evidence="7 13" id="KW-0418">Kinase</keyword>
<dbReference type="Pfam" id="PF02518">
    <property type="entry name" value="HATPase_c"/>
    <property type="match status" value="1"/>
</dbReference>
<dbReference type="InterPro" id="IPR003661">
    <property type="entry name" value="HisK_dim/P_dom"/>
</dbReference>
<keyword evidence="6 10" id="KW-0812">Transmembrane</keyword>
<dbReference type="SUPFAM" id="SSF47384">
    <property type="entry name" value="Homodimeric domain of signal transducing histidine kinase"/>
    <property type="match status" value="1"/>
</dbReference>
<dbReference type="EC" id="2.7.13.3" evidence="3"/>
<dbReference type="SMART" id="SM00387">
    <property type="entry name" value="HATPase_c"/>
    <property type="match status" value="1"/>
</dbReference>
<dbReference type="Gene3D" id="6.10.340.10">
    <property type="match status" value="1"/>
</dbReference>
<keyword evidence="9" id="KW-0902">Two-component regulatory system</keyword>
<dbReference type="InterPro" id="IPR005467">
    <property type="entry name" value="His_kinase_dom"/>
</dbReference>
<evidence type="ECO:0000256" key="8">
    <source>
        <dbReference type="ARBA" id="ARBA00022989"/>
    </source>
</evidence>
<keyword evidence="4" id="KW-0597">Phosphoprotein</keyword>
<dbReference type="PANTHER" id="PTHR45436">
    <property type="entry name" value="SENSOR HISTIDINE KINASE YKOH"/>
    <property type="match status" value="1"/>
</dbReference>
<dbReference type="InterPro" id="IPR003660">
    <property type="entry name" value="HAMP_dom"/>
</dbReference>
<name>A0ABW0ZH67_9ACTN</name>
<evidence type="ECO:0000256" key="2">
    <source>
        <dbReference type="ARBA" id="ARBA00004236"/>
    </source>
</evidence>
<evidence type="ECO:0000256" key="3">
    <source>
        <dbReference type="ARBA" id="ARBA00012438"/>
    </source>
</evidence>
<comment type="catalytic activity">
    <reaction evidence="1">
        <text>ATP + protein L-histidine = ADP + protein N-phospho-L-histidine.</text>
        <dbReference type="EC" id="2.7.13.3"/>
    </reaction>
</comment>
<evidence type="ECO:0000256" key="6">
    <source>
        <dbReference type="ARBA" id="ARBA00022692"/>
    </source>
</evidence>
<evidence type="ECO:0000256" key="7">
    <source>
        <dbReference type="ARBA" id="ARBA00022777"/>
    </source>
</evidence>
<dbReference type="SMART" id="SM00388">
    <property type="entry name" value="HisKA"/>
    <property type="match status" value="1"/>
</dbReference>
<dbReference type="Gene3D" id="3.30.565.10">
    <property type="entry name" value="Histidine kinase-like ATPase, C-terminal domain"/>
    <property type="match status" value="1"/>
</dbReference>
<dbReference type="PROSITE" id="PS50885">
    <property type="entry name" value="HAMP"/>
    <property type="match status" value="1"/>
</dbReference>
<dbReference type="InterPro" id="IPR036097">
    <property type="entry name" value="HisK_dim/P_sf"/>
</dbReference>
<evidence type="ECO:0000313" key="13">
    <source>
        <dbReference type="EMBL" id="MFC5730340.1"/>
    </source>
</evidence>
<dbReference type="EMBL" id="JBHSNS010000008">
    <property type="protein sequence ID" value="MFC5730340.1"/>
    <property type="molecule type" value="Genomic_DNA"/>
</dbReference>
<organism evidence="13 14">
    <name type="scientific">Nocardioides vastitatis</name>
    <dbReference type="NCBI Taxonomy" id="2568655"/>
    <lineage>
        <taxon>Bacteria</taxon>
        <taxon>Bacillati</taxon>
        <taxon>Actinomycetota</taxon>
        <taxon>Actinomycetes</taxon>
        <taxon>Propionibacteriales</taxon>
        <taxon>Nocardioidaceae</taxon>
        <taxon>Nocardioides</taxon>
    </lineage>
</organism>
<evidence type="ECO:0000256" key="4">
    <source>
        <dbReference type="ARBA" id="ARBA00022553"/>
    </source>
</evidence>